<comment type="caution">
    <text evidence="1">The sequence shown here is derived from an EMBL/GenBank/DDBJ whole genome shotgun (WGS) entry which is preliminary data.</text>
</comment>
<gene>
    <name evidence="1" type="ORF">FRZ40_42615</name>
</gene>
<dbReference type="AlphaFoldDB" id="A0A5C6V7Q4"/>
<name>A0A5C6V7Q4_9BURK</name>
<protein>
    <submittedName>
        <fullName evidence="1">Uncharacterized protein</fullName>
    </submittedName>
</protein>
<dbReference type="EMBL" id="VOQS01000005">
    <property type="protein sequence ID" value="TXC81273.1"/>
    <property type="molecule type" value="Genomic_DNA"/>
</dbReference>
<dbReference type="Proteomes" id="UP000321776">
    <property type="component" value="Unassembled WGS sequence"/>
</dbReference>
<evidence type="ECO:0000313" key="2">
    <source>
        <dbReference type="Proteomes" id="UP000321776"/>
    </source>
</evidence>
<evidence type="ECO:0000313" key="1">
    <source>
        <dbReference type="EMBL" id="TXC81273.1"/>
    </source>
</evidence>
<organism evidence="1 2">
    <name type="scientific">Paraburkholderia azotifigens</name>
    <dbReference type="NCBI Taxonomy" id="2057004"/>
    <lineage>
        <taxon>Bacteria</taxon>
        <taxon>Pseudomonadati</taxon>
        <taxon>Pseudomonadota</taxon>
        <taxon>Betaproteobacteria</taxon>
        <taxon>Burkholderiales</taxon>
        <taxon>Burkholderiaceae</taxon>
        <taxon>Paraburkholderia</taxon>
    </lineage>
</organism>
<proteinExistence type="predicted"/>
<accession>A0A5C6V7Q4</accession>
<reference evidence="1 2" key="1">
    <citation type="journal article" date="2018" name="Int. J. Syst. Evol. Microbiol.">
        <title>Paraburkholderia azotifigens sp. nov., a nitrogen-fixing bacterium isolated from paddy soil.</title>
        <authorList>
            <person name="Choi G.M."/>
            <person name="Im W.T."/>
        </authorList>
    </citation>
    <scope>NUCLEOTIDE SEQUENCE [LARGE SCALE GENOMIC DNA]</scope>
    <source>
        <strain evidence="1 2">NF 2-5-3</strain>
    </source>
</reference>
<sequence>MSLLLICAVGSVLPLAGCTYYGVPPGTVVAAPASFDRSFAAAAGAMRDEGLSITTQDPASGTIIGALDGDVVTTSVRQQADGSVVVQFDSKPARDPALLDRISHSYDRRMGR</sequence>